<proteinExistence type="predicted"/>
<reference evidence="3" key="2">
    <citation type="journal article" date="2020" name="Environ. Microbiol.">
        <title>The novel and transferable erm(51) gene confers Macrolides, Lincosamides, and Streptogramins B (MLSB) resistance to clonal Rhodococcus equi in the environment.</title>
        <authorList>
            <person name="Huber L."/>
            <person name="Giguere S."/>
            <person name="Slovis N.M."/>
            <person name="Alvarez-Narvaez S."/>
            <person name="Hart K.A."/>
            <person name="Greiter M."/>
            <person name="Morris E.R.A."/>
            <person name="Cohen N.D."/>
        </authorList>
    </citation>
    <scope>NUCLEOTIDE SEQUENCE</scope>
    <source>
        <strain evidence="3">Lh_116_1</strain>
        <strain evidence="4">Lh_16_1</strain>
    </source>
</reference>
<dbReference type="EMBL" id="WVBC01000044">
    <property type="protein sequence ID" value="NKT81935.1"/>
    <property type="molecule type" value="Genomic_DNA"/>
</dbReference>
<dbReference type="EMBL" id="WUXR01000025">
    <property type="protein sequence ID" value="MBM4568830.1"/>
    <property type="molecule type" value="Genomic_DNA"/>
</dbReference>
<keyword evidence="1" id="KW-0812">Transmembrane</keyword>
<evidence type="ECO:0000313" key="4">
    <source>
        <dbReference type="EMBL" id="NKW44179.1"/>
    </source>
</evidence>
<comment type="caution">
    <text evidence="2">The sequence shown here is derived from an EMBL/GenBank/DDBJ whole genome shotgun (WGS) entry which is preliminary data.</text>
</comment>
<dbReference type="RefSeq" id="WP_205915155.1">
    <property type="nucleotide sequence ID" value="NZ_CP095479.1"/>
</dbReference>
<keyword evidence="1" id="KW-1133">Transmembrane helix</keyword>
<sequence>MDATAWVAVAGIIGTFASGIAGPALIERMRRESTRIEQVRAQRLAVYADLLKVTARLADNALTWSAIPPADLKETDSDELDAVISRARVVASENVYEHLGDLARQVQQFYVGLDEARTSQRRLAREGKVDDDTAIRQRMSLGGIADQILVAHKRITDAVRNEMTY</sequence>
<feature type="transmembrane region" description="Helical" evidence="1">
    <location>
        <begin position="6"/>
        <end position="26"/>
    </location>
</feature>
<name>A0A9Q2S9P5_RHOHA</name>
<evidence type="ECO:0000313" key="5">
    <source>
        <dbReference type="Proteomes" id="UP000808906"/>
    </source>
</evidence>
<reference evidence="2" key="1">
    <citation type="submission" date="2019-11" db="EMBL/GenBank/DDBJ databases">
        <title>Spread of Macrolides and rifampicin resistant Rhodococcus equi in clinical isolates in the USA.</title>
        <authorList>
            <person name="Alvarez-Narvaez S."/>
            <person name="Huber L."/>
            <person name="Cohen N.D."/>
            <person name="Slovis N."/>
            <person name="Greiter M."/>
            <person name="Giguere S."/>
            <person name="Hart K."/>
        </authorList>
    </citation>
    <scope>NUCLEOTIDE SEQUENCE</scope>
    <source>
        <strain evidence="2">Lh_17</strain>
    </source>
</reference>
<dbReference type="EMBL" id="WVDC01000017">
    <property type="protein sequence ID" value="NKW44179.1"/>
    <property type="molecule type" value="Genomic_DNA"/>
</dbReference>
<evidence type="ECO:0000256" key="1">
    <source>
        <dbReference type="SAM" id="Phobius"/>
    </source>
</evidence>
<protein>
    <submittedName>
        <fullName evidence="2">Uncharacterized protein</fullName>
    </submittedName>
</protein>
<evidence type="ECO:0000313" key="3">
    <source>
        <dbReference type="EMBL" id="NKT81935.1"/>
    </source>
</evidence>
<dbReference type="AlphaFoldDB" id="A0A9Q2S9P5"/>
<organism evidence="2 5">
    <name type="scientific">Rhodococcus hoagii</name>
    <name type="common">Corynebacterium equii</name>
    <dbReference type="NCBI Taxonomy" id="43767"/>
    <lineage>
        <taxon>Bacteria</taxon>
        <taxon>Bacillati</taxon>
        <taxon>Actinomycetota</taxon>
        <taxon>Actinomycetes</taxon>
        <taxon>Mycobacteriales</taxon>
        <taxon>Nocardiaceae</taxon>
        <taxon>Prescottella</taxon>
    </lineage>
</organism>
<dbReference type="Proteomes" id="UP000608063">
    <property type="component" value="Unassembled WGS sequence"/>
</dbReference>
<accession>A0A9Q2S9P5</accession>
<keyword evidence="1" id="KW-0472">Membrane</keyword>
<dbReference type="Proteomes" id="UP000808906">
    <property type="component" value="Unassembled WGS sequence"/>
</dbReference>
<gene>
    <name evidence="2" type="ORF">GS441_26510</name>
    <name evidence="3" type="ORF">GS882_28335</name>
    <name evidence="4" type="ORF">GS947_22100</name>
</gene>
<dbReference type="Proteomes" id="UP000603463">
    <property type="component" value="Unassembled WGS sequence"/>
</dbReference>
<evidence type="ECO:0000313" key="2">
    <source>
        <dbReference type="EMBL" id="MBM4568830.1"/>
    </source>
</evidence>